<dbReference type="GO" id="GO:0003723">
    <property type="term" value="F:RNA binding"/>
    <property type="evidence" value="ECO:0007669"/>
    <property type="project" value="InterPro"/>
</dbReference>
<evidence type="ECO:0000259" key="5">
    <source>
        <dbReference type="Pfam" id="PF00680"/>
    </source>
</evidence>
<keyword evidence="2" id="KW-0808">Transferase</keyword>
<evidence type="ECO:0000256" key="1">
    <source>
        <dbReference type="ARBA" id="ARBA00022484"/>
    </source>
</evidence>
<keyword evidence="1 6" id="KW-0696">RNA-directed RNA polymerase</keyword>
<proteinExistence type="predicted"/>
<evidence type="ECO:0000256" key="2">
    <source>
        <dbReference type="ARBA" id="ARBA00022679"/>
    </source>
</evidence>
<dbReference type="InterPro" id="IPR043502">
    <property type="entry name" value="DNA/RNA_pol_sf"/>
</dbReference>
<dbReference type="GO" id="GO:0003968">
    <property type="term" value="F:RNA-directed RNA polymerase activity"/>
    <property type="evidence" value="ECO:0007669"/>
    <property type="project" value="UniProtKB-KW"/>
</dbReference>
<name>A0AAU7YBH6_9VIRU</name>
<feature type="domain" description="RNA-directed RNA polymerase C-terminal" evidence="5">
    <location>
        <begin position="420"/>
        <end position="523"/>
    </location>
</feature>
<evidence type="ECO:0000256" key="3">
    <source>
        <dbReference type="ARBA" id="ARBA00022695"/>
    </source>
</evidence>
<reference evidence="6" key="1">
    <citation type="submission" date="2024-05" db="EMBL/GenBank/DDBJ databases">
        <title>Viral Diversity and Horizontal Gene Transfer Among Viruses in Setosphaeria turcica Population from Northern Corn Leaf Blight of Maize.</title>
        <authorList>
            <person name="Jia J."/>
            <person name="Mu F."/>
        </authorList>
    </citation>
    <scope>NUCLEOTIDE SEQUENCE</scope>
    <source>
        <strain evidence="6">TG47</strain>
    </source>
</reference>
<protein>
    <submittedName>
        <fullName evidence="6">RNA-dependent RNA polymerase</fullName>
    </submittedName>
</protein>
<dbReference type="GO" id="GO:0006351">
    <property type="term" value="P:DNA-templated transcription"/>
    <property type="evidence" value="ECO:0007669"/>
    <property type="project" value="InterPro"/>
</dbReference>
<dbReference type="Pfam" id="PF00680">
    <property type="entry name" value="RdRP_1"/>
    <property type="match status" value="1"/>
</dbReference>
<sequence>MSTLLPTQDDLLEEVLDDLHPTSVLHTHFDPEDELENEVLRPNEKFEFYGQRTDPLPDNRVPKSGIQCLAHLKYHNTSRDHQYADQPASGPPPMRGVSRIIRDSFPQYTDYLREWCRPKSSDEAIFNDFNYEQRPTQPLSAARKRQLLPLIDHFMAIKPYDIVHYCDTRFYPADLSRKADYFHNFSRARKNHAAKSHPDYANGPTKKSWFINAHLFHDRATVHNIKLFALPFRPYPDEKRNNTLLQLWFQKIPTELLVRSHISHPDKLKVRPVYNAPMIYLRIEMMLFYPLLAQARKKECCIMYGLETIRGGMSLIEQLASAMKSFLMIDWSRFDHLAPFPLIDFLFEDWLPTKINVDSGYAKIRNYQDHVHSFKAQAKKLNAWLESNIDETHPDIGVFAHKVSNLISFLQRWYKEMIFITPDGFAYRRQFAGVPSGILMTQFFDSFVNLTILLDGLIEFGFKDDEIKDFVLLIMGDDNVALTNVSALKILEFLEWFTDYSLIRFGMKINIDKSSSTSIRRKIEVLGYQNHYGMPSRSISKLVGQLAYPERHVTDVDMCMRAIGFAYTACGKDTTFHSFCRKVFHYYYAKVNIPIDQLFETGKFGLPGTFFAYKDIASHIKLDHFPSIDEVRELVSSHQGFLTEEPLWNYNYFLHPPAPNRSDSLTLYEYRASQK</sequence>
<evidence type="ECO:0000313" key="6">
    <source>
        <dbReference type="EMBL" id="XBY85594.1"/>
    </source>
</evidence>
<evidence type="ECO:0000256" key="4">
    <source>
        <dbReference type="ARBA" id="ARBA00022953"/>
    </source>
</evidence>
<dbReference type="SUPFAM" id="SSF56672">
    <property type="entry name" value="DNA/RNA polymerases"/>
    <property type="match status" value="1"/>
</dbReference>
<keyword evidence="3" id="KW-0548">Nucleotidyltransferase</keyword>
<dbReference type="EMBL" id="PP926265">
    <property type="protein sequence ID" value="XBY85594.1"/>
    <property type="molecule type" value="Genomic_RNA"/>
</dbReference>
<dbReference type="InterPro" id="IPR001205">
    <property type="entry name" value="RNA-dir_pol_C"/>
</dbReference>
<accession>A0AAU7YBH6</accession>
<organism evidence="6">
    <name type="scientific">Exserohilum turcicum partitivirus 2</name>
    <dbReference type="NCBI Taxonomy" id="3229044"/>
    <lineage>
        <taxon>Viruses</taxon>
        <taxon>Riboviria</taxon>
        <taxon>Orthornavirae</taxon>
        <taxon>Pisuviricota</taxon>
        <taxon>Duplopiviricetes</taxon>
        <taxon>Durnavirales</taxon>
        <taxon>Partitiviridae</taxon>
    </lineage>
</organism>
<keyword evidence="4" id="KW-0693">Viral RNA replication</keyword>